<name>R2QRA2_9ENTE</name>
<feature type="transmembrane region" description="Helical" evidence="1">
    <location>
        <begin position="115"/>
        <end position="143"/>
    </location>
</feature>
<reference evidence="3 5" key="2">
    <citation type="submission" date="2013-03" db="EMBL/GenBank/DDBJ databases">
        <title>The Genome Sequence of Enterococcus moraviensis BAA-383 (PacBio/Illumina hybrid assembly).</title>
        <authorList>
            <consortium name="The Broad Institute Genomics Platform"/>
            <consortium name="The Broad Institute Genome Sequencing Center for Infectious Disease"/>
            <person name="Earl A."/>
            <person name="Russ C."/>
            <person name="Gilmore M."/>
            <person name="Surin D."/>
            <person name="Walker B."/>
            <person name="Young S."/>
            <person name="Zeng Q."/>
            <person name="Gargeya S."/>
            <person name="Fitzgerald M."/>
            <person name="Haas B."/>
            <person name="Abouelleil A."/>
            <person name="Allen A.W."/>
            <person name="Alvarado L."/>
            <person name="Arachchi H.M."/>
            <person name="Berlin A.M."/>
            <person name="Chapman S.B."/>
            <person name="Gainer-Dewar J."/>
            <person name="Goldberg J."/>
            <person name="Griggs A."/>
            <person name="Gujja S."/>
            <person name="Hansen M."/>
            <person name="Howarth C."/>
            <person name="Imamovic A."/>
            <person name="Ireland A."/>
            <person name="Larimer J."/>
            <person name="McCowan C."/>
            <person name="Murphy C."/>
            <person name="Pearson M."/>
            <person name="Poon T.W."/>
            <person name="Priest M."/>
            <person name="Roberts A."/>
            <person name="Saif S."/>
            <person name="Shea T."/>
            <person name="Sisk P."/>
            <person name="Sykes S."/>
            <person name="Wortman J."/>
            <person name="Nusbaum C."/>
            <person name="Birren B."/>
        </authorList>
    </citation>
    <scope>NUCLEOTIDE SEQUENCE [LARGE SCALE GENOMIC DNA]</scope>
    <source>
        <strain evidence="3 5">ATCC BAA-383</strain>
    </source>
</reference>
<dbReference type="EMBL" id="ASWB01000002">
    <property type="protein sequence ID" value="EOT71783.1"/>
    <property type="molecule type" value="Genomic_DNA"/>
</dbReference>
<dbReference type="PATRIC" id="fig|1158609.3.peg.2260"/>
<reference evidence="2 4" key="1">
    <citation type="submission" date="2013-02" db="EMBL/GenBank/DDBJ databases">
        <title>The Genome Sequence of Enterococcus moraviensis BAA-383.</title>
        <authorList>
            <consortium name="The Broad Institute Genome Sequencing Platform"/>
            <consortium name="The Broad Institute Genome Sequencing Center for Infectious Disease"/>
            <person name="Earl A.M."/>
            <person name="Gilmore M.S."/>
            <person name="Lebreton F."/>
            <person name="Walker B."/>
            <person name="Young S.K."/>
            <person name="Zeng Q."/>
            <person name="Gargeya S."/>
            <person name="Fitzgerald M."/>
            <person name="Haas B."/>
            <person name="Abouelleil A."/>
            <person name="Alvarado L."/>
            <person name="Arachchi H.M."/>
            <person name="Berlin A.M."/>
            <person name="Chapman S.B."/>
            <person name="Dewar J."/>
            <person name="Goldberg J."/>
            <person name="Griggs A."/>
            <person name="Gujja S."/>
            <person name="Hansen M."/>
            <person name="Howarth C."/>
            <person name="Imamovic A."/>
            <person name="Larimer J."/>
            <person name="McCowan C."/>
            <person name="Murphy C."/>
            <person name="Neiman D."/>
            <person name="Pearson M."/>
            <person name="Priest M."/>
            <person name="Roberts A."/>
            <person name="Saif S."/>
            <person name="Shea T."/>
            <person name="Sisk P."/>
            <person name="Sykes S."/>
            <person name="Wortman J."/>
            <person name="Nusbaum C."/>
            <person name="Birren B."/>
        </authorList>
    </citation>
    <scope>NUCLEOTIDE SEQUENCE [LARGE SCALE GENOMIC DNA]</scope>
    <source>
        <strain evidence="2 4">ATCC BAA-383</strain>
    </source>
</reference>
<feature type="transmembrane region" description="Helical" evidence="1">
    <location>
        <begin position="15"/>
        <end position="33"/>
    </location>
</feature>
<keyword evidence="1" id="KW-1133">Transmembrane helix</keyword>
<keyword evidence="5" id="KW-1185">Reference proteome</keyword>
<comment type="caution">
    <text evidence="2">The sequence shown here is derived from an EMBL/GenBank/DDBJ whole genome shotgun (WGS) entry which is preliminary data.</text>
</comment>
<keyword evidence="1" id="KW-0812">Transmembrane</keyword>
<accession>R2QRA2</accession>
<evidence type="ECO:0000313" key="5">
    <source>
        <dbReference type="Proteomes" id="UP000014157"/>
    </source>
</evidence>
<gene>
    <name evidence="3" type="ORF">I586_01590</name>
    <name evidence="2" type="ORF">UAY_02311</name>
</gene>
<evidence type="ECO:0000313" key="2">
    <source>
        <dbReference type="EMBL" id="EOH99042.1"/>
    </source>
</evidence>
<proteinExistence type="predicted"/>
<dbReference type="STRING" id="155617.RV09_GL002013"/>
<dbReference type="AlphaFoldDB" id="R2QRA2"/>
<evidence type="ECO:0000256" key="1">
    <source>
        <dbReference type="SAM" id="Phobius"/>
    </source>
</evidence>
<dbReference type="RefSeq" id="WP_010765678.1">
    <property type="nucleotide sequence ID" value="NZ_ASWB01000002.1"/>
</dbReference>
<protein>
    <submittedName>
        <fullName evidence="2">Uncharacterized protein</fullName>
    </submittedName>
</protein>
<dbReference type="Proteomes" id="UP000014157">
    <property type="component" value="Unassembled WGS sequence"/>
</dbReference>
<evidence type="ECO:0000313" key="4">
    <source>
        <dbReference type="Proteomes" id="UP000013781"/>
    </source>
</evidence>
<dbReference type="HOGENOM" id="CLU_1254342_0_0_9"/>
<evidence type="ECO:0000313" key="3">
    <source>
        <dbReference type="EMBL" id="EOT71783.1"/>
    </source>
</evidence>
<keyword evidence="1" id="KW-0472">Membrane</keyword>
<organism evidence="2 4">
    <name type="scientific">Enterococcus moraviensis ATCC BAA-383</name>
    <dbReference type="NCBI Taxonomy" id="1158609"/>
    <lineage>
        <taxon>Bacteria</taxon>
        <taxon>Bacillati</taxon>
        <taxon>Bacillota</taxon>
        <taxon>Bacilli</taxon>
        <taxon>Lactobacillales</taxon>
        <taxon>Enterococcaceae</taxon>
        <taxon>Enterococcus</taxon>
    </lineage>
</organism>
<dbReference type="eggNOG" id="ENOG5030PKA">
    <property type="taxonomic scope" value="Bacteria"/>
</dbReference>
<dbReference type="EMBL" id="AJAS01000016">
    <property type="protein sequence ID" value="EOH99042.1"/>
    <property type="molecule type" value="Genomic_DNA"/>
</dbReference>
<feature type="transmembrane region" description="Helical" evidence="1">
    <location>
        <begin position="195"/>
        <end position="212"/>
    </location>
</feature>
<feature type="transmembrane region" description="Helical" evidence="1">
    <location>
        <begin position="155"/>
        <end position="175"/>
    </location>
</feature>
<dbReference type="Proteomes" id="UP000013781">
    <property type="component" value="Unassembled WGS sequence"/>
</dbReference>
<sequence>MIHLFNFYHEKTKKFFFSNLLLILTSYFAKYVFQLIMPESRWERLPILISFITAVVLSWRINRLDVQSTQQTLASTANQSTFKKITAKYLLSYIQVVVIAAINLVFNFTTISLSLLQILIIAIELAVYLAGMISYLILFRAVIAKLWLPNLSKGAVVAIGWFVILLLNDVARHYFPLNIDGSLTLNHGGFYPSTFILNACLSAIIVFVYLWLEKNQRKEE</sequence>
<dbReference type="OrthoDB" id="2181869at2"/>
<feature type="transmembrane region" description="Helical" evidence="1">
    <location>
        <begin position="90"/>
        <end position="109"/>
    </location>
</feature>